<feature type="chain" id="PRO_5046291284" description="DUF2946 domain-containing protein" evidence="1">
    <location>
        <begin position="23"/>
        <end position="118"/>
    </location>
</feature>
<keyword evidence="1" id="KW-0732">Signal</keyword>
<organism evidence="2 3">
    <name type="scientific">[Empedobacter] haloabium</name>
    <dbReference type="NCBI Taxonomy" id="592317"/>
    <lineage>
        <taxon>Bacteria</taxon>
        <taxon>Pseudomonadati</taxon>
        <taxon>Pseudomonadota</taxon>
        <taxon>Betaproteobacteria</taxon>
        <taxon>Burkholderiales</taxon>
        <taxon>Oxalobacteraceae</taxon>
        <taxon>Telluria group</taxon>
        <taxon>Telluria group incertae sedis</taxon>
    </lineage>
</organism>
<name>A0ABZ1UVP2_9BURK</name>
<protein>
    <recommendedName>
        <fullName evidence="4">DUF2946 domain-containing protein</fullName>
    </recommendedName>
</protein>
<evidence type="ECO:0008006" key="4">
    <source>
        <dbReference type="Google" id="ProtNLM"/>
    </source>
</evidence>
<feature type="signal peptide" evidence="1">
    <location>
        <begin position="1"/>
        <end position="22"/>
    </location>
</feature>
<evidence type="ECO:0000313" key="2">
    <source>
        <dbReference type="EMBL" id="WUR16068.1"/>
    </source>
</evidence>
<dbReference type="Proteomes" id="UP000321323">
    <property type="component" value="Chromosome"/>
</dbReference>
<gene>
    <name evidence="2" type="ORF">E7V67_013475</name>
</gene>
<dbReference type="EMBL" id="CP136508">
    <property type="protein sequence ID" value="WUR16068.1"/>
    <property type="molecule type" value="Genomic_DNA"/>
</dbReference>
<evidence type="ECO:0000313" key="3">
    <source>
        <dbReference type="Proteomes" id="UP000321323"/>
    </source>
</evidence>
<accession>A0ABZ1UVP2</accession>
<proteinExistence type="predicted"/>
<reference evidence="2 3" key="1">
    <citation type="journal article" date="2019" name="Int. J. Syst. Evol. Microbiol.">
        <title>The Draft Whole-Genome Sequence of the Antibiotic Producer Empedobacter haloabium ATCC 31962 Provides Indications for Its Taxonomic Reclassification.</title>
        <authorList>
            <person name="Miess H."/>
            <person name="Arlt P."/>
            <person name="Apel A.K."/>
            <person name="Weber T."/>
            <person name="Nieselt K."/>
            <person name="Hanssen F."/>
            <person name="Czemmel S."/>
            <person name="Nahnsen S."/>
            <person name="Gross H."/>
        </authorList>
    </citation>
    <scope>NUCLEOTIDE SEQUENCE [LARGE SCALE GENOMIC DNA]</scope>
    <source>
        <strain evidence="2 3">ATCC 31962</strain>
    </source>
</reference>
<evidence type="ECO:0000256" key="1">
    <source>
        <dbReference type="SAM" id="SignalP"/>
    </source>
</evidence>
<keyword evidence="3" id="KW-1185">Reference proteome</keyword>
<sequence length="118" mass="12434">MRRWLLILLMLIYPFQVTLAMADGCCLATPAGITHHADDDGGASVQPVLSVDDGAGAAGDPHCPACVFAHSSCIPHQTTLYPSAPERLATAPLADLSPASLLAGRPERPQWNAARRAH</sequence>